<dbReference type="InterPro" id="IPR039424">
    <property type="entry name" value="SBP_5"/>
</dbReference>
<dbReference type="Proteomes" id="UP000295511">
    <property type="component" value="Unassembled WGS sequence"/>
</dbReference>
<dbReference type="PANTHER" id="PTHR30290:SF65">
    <property type="entry name" value="MONOACYL PHOSPHATIDYLINOSITOL TETRAMANNOSIDE-BINDING PROTEIN LPQW-RELATED"/>
    <property type="match status" value="1"/>
</dbReference>
<proteinExistence type="predicted"/>
<evidence type="ECO:0000259" key="2">
    <source>
        <dbReference type="Pfam" id="PF00496"/>
    </source>
</evidence>
<dbReference type="Gene3D" id="3.40.190.10">
    <property type="entry name" value="Periplasmic binding protein-like II"/>
    <property type="match status" value="1"/>
</dbReference>
<keyword evidence="4" id="KW-1185">Reference proteome</keyword>
<comment type="caution">
    <text evidence="3">The sequence shown here is derived from an EMBL/GenBank/DDBJ whole genome shotgun (WGS) entry which is preliminary data.</text>
</comment>
<feature type="domain" description="Solute-binding protein family 5" evidence="2">
    <location>
        <begin position="80"/>
        <end position="432"/>
    </location>
</feature>
<dbReference type="RefSeq" id="WP_133205668.1">
    <property type="nucleotide sequence ID" value="NZ_SMRU01000023.1"/>
</dbReference>
<feature type="chain" id="PRO_5039167028" evidence="1">
    <location>
        <begin position="23"/>
        <end position="513"/>
    </location>
</feature>
<dbReference type="AlphaFoldDB" id="A0A4R5KD91"/>
<dbReference type="EMBL" id="SMRU01000023">
    <property type="protein sequence ID" value="TDF92478.1"/>
    <property type="molecule type" value="Genomic_DNA"/>
</dbReference>
<dbReference type="Pfam" id="PF00496">
    <property type="entry name" value="SBP_bac_5"/>
    <property type="match status" value="1"/>
</dbReference>
<dbReference type="GO" id="GO:1904680">
    <property type="term" value="F:peptide transmembrane transporter activity"/>
    <property type="evidence" value="ECO:0007669"/>
    <property type="project" value="TreeGrafter"/>
</dbReference>
<dbReference type="PANTHER" id="PTHR30290">
    <property type="entry name" value="PERIPLASMIC BINDING COMPONENT OF ABC TRANSPORTER"/>
    <property type="match status" value="1"/>
</dbReference>
<evidence type="ECO:0000256" key="1">
    <source>
        <dbReference type="SAM" id="SignalP"/>
    </source>
</evidence>
<feature type="signal peptide" evidence="1">
    <location>
        <begin position="1"/>
        <end position="22"/>
    </location>
</feature>
<dbReference type="PIRSF" id="PIRSF002741">
    <property type="entry name" value="MppA"/>
    <property type="match status" value="1"/>
</dbReference>
<sequence>MRKNKAVLLGAAGATLALTISACSFSGGNGNGAATGSANAIIDMQFTPRANFALETDDAFILSQIGCLETLVRYDEGTGKLQPSLATAWKQTTPTTWDFTIRDGVTFQNGTRLTAANVAGALSRALHVETPARSFKPSVVSDVKALDSSTVRVTSPAPNALIPFNLASVNTGILAPEAFKANSVDPIGACTGPFKPTAYTPGQSMKLVRNDQYWGTKPALGSVEAKFVPDGATRATQVRTGEADIALGIPASSLADLKGDKNVVVTQTGAPKTNGLYLNTSKAPFNNPDVRRAIQLAIDTSAISSQVYDDTAQPAIGPFAPNEPWSPKDPAAKQNLDQAKALLKSAGVDPGKLSLELLGYTEHPEFPDLATVIQSDLAKIGVTVKVRIANYAAIEPNLLSGQYDMALLSRNHLIDIPDPLGFLASDYTCKGSFNISHYCSPEMDKLIADAGSKPDVQDRDAIYARIARKLQDDAVTVFLVHEQSTAVVRANVKNFTIDPLARDAITPTLTVGG</sequence>
<name>A0A4R5KD91_9MICC</name>
<dbReference type="GO" id="GO:0043190">
    <property type="term" value="C:ATP-binding cassette (ABC) transporter complex"/>
    <property type="evidence" value="ECO:0007669"/>
    <property type="project" value="InterPro"/>
</dbReference>
<dbReference type="CDD" id="cd08490">
    <property type="entry name" value="PBP2_NikA_DppA_OppA_like_3"/>
    <property type="match status" value="1"/>
</dbReference>
<dbReference type="InterPro" id="IPR000914">
    <property type="entry name" value="SBP_5_dom"/>
</dbReference>
<protein>
    <submittedName>
        <fullName evidence="3">ABC transporter substrate-binding protein</fullName>
    </submittedName>
</protein>
<evidence type="ECO:0000313" key="4">
    <source>
        <dbReference type="Proteomes" id="UP000295511"/>
    </source>
</evidence>
<accession>A0A4R5KD91</accession>
<organism evidence="3 4">
    <name type="scientific">Arthrobacter terricola</name>
    <dbReference type="NCBI Taxonomy" id="2547396"/>
    <lineage>
        <taxon>Bacteria</taxon>
        <taxon>Bacillati</taxon>
        <taxon>Actinomycetota</taxon>
        <taxon>Actinomycetes</taxon>
        <taxon>Micrococcales</taxon>
        <taxon>Micrococcaceae</taxon>
        <taxon>Arthrobacter</taxon>
    </lineage>
</organism>
<dbReference type="OrthoDB" id="5243526at2"/>
<dbReference type="SUPFAM" id="SSF53850">
    <property type="entry name" value="Periplasmic binding protein-like II"/>
    <property type="match status" value="1"/>
</dbReference>
<dbReference type="GO" id="GO:0015833">
    <property type="term" value="P:peptide transport"/>
    <property type="evidence" value="ECO:0007669"/>
    <property type="project" value="TreeGrafter"/>
</dbReference>
<gene>
    <name evidence="3" type="ORF">E1809_18265</name>
</gene>
<dbReference type="InterPro" id="IPR030678">
    <property type="entry name" value="Peptide/Ni-bd"/>
</dbReference>
<reference evidence="3 4" key="1">
    <citation type="submission" date="2019-03" db="EMBL/GenBank/DDBJ databases">
        <title>Whole genome sequence of Arthrobacter sp JH1-1.</title>
        <authorList>
            <person name="Trinh H.N."/>
        </authorList>
    </citation>
    <scope>NUCLEOTIDE SEQUENCE [LARGE SCALE GENOMIC DNA]</scope>
    <source>
        <strain evidence="3 4">JH1-1</strain>
    </source>
</reference>
<keyword evidence="1" id="KW-0732">Signal</keyword>
<dbReference type="Gene3D" id="3.10.105.10">
    <property type="entry name" value="Dipeptide-binding Protein, Domain 3"/>
    <property type="match status" value="1"/>
</dbReference>
<dbReference type="PROSITE" id="PS51257">
    <property type="entry name" value="PROKAR_LIPOPROTEIN"/>
    <property type="match status" value="1"/>
</dbReference>
<dbReference type="GO" id="GO:0042597">
    <property type="term" value="C:periplasmic space"/>
    <property type="evidence" value="ECO:0007669"/>
    <property type="project" value="UniProtKB-ARBA"/>
</dbReference>
<evidence type="ECO:0000313" key="3">
    <source>
        <dbReference type="EMBL" id="TDF92478.1"/>
    </source>
</evidence>